<evidence type="ECO:0000256" key="6">
    <source>
        <dbReference type="SAM" id="Phobius"/>
    </source>
</evidence>
<evidence type="ECO:0000256" key="2">
    <source>
        <dbReference type="ARBA" id="ARBA00022475"/>
    </source>
</evidence>
<organism evidence="8 9">
    <name type="scientific">Acinetobacter qingfengensis</name>
    <dbReference type="NCBI Taxonomy" id="1262585"/>
    <lineage>
        <taxon>Bacteria</taxon>
        <taxon>Pseudomonadati</taxon>
        <taxon>Pseudomonadota</taxon>
        <taxon>Gammaproteobacteria</taxon>
        <taxon>Moraxellales</taxon>
        <taxon>Moraxellaceae</taxon>
        <taxon>Acinetobacter</taxon>
    </lineage>
</organism>
<feature type="transmembrane region" description="Helical" evidence="6">
    <location>
        <begin position="41"/>
        <end position="68"/>
    </location>
</feature>
<dbReference type="CDD" id="cd17324">
    <property type="entry name" value="MFS_NepI_like"/>
    <property type="match status" value="1"/>
</dbReference>
<name>A0A1E7RCW0_9GAMM</name>
<dbReference type="GO" id="GO:0022857">
    <property type="term" value="F:transmembrane transporter activity"/>
    <property type="evidence" value="ECO:0007669"/>
    <property type="project" value="InterPro"/>
</dbReference>
<dbReference type="Pfam" id="PF07690">
    <property type="entry name" value="MFS_1"/>
    <property type="match status" value="1"/>
</dbReference>
<feature type="domain" description="Major facilitator superfamily (MFS) profile" evidence="7">
    <location>
        <begin position="10"/>
        <end position="388"/>
    </location>
</feature>
<dbReference type="Gene3D" id="1.20.1250.20">
    <property type="entry name" value="MFS general substrate transporter like domains"/>
    <property type="match status" value="2"/>
</dbReference>
<gene>
    <name evidence="8" type="ORF">BJI46_10735</name>
</gene>
<evidence type="ECO:0000313" key="8">
    <source>
        <dbReference type="EMBL" id="OEY97116.1"/>
    </source>
</evidence>
<dbReference type="SUPFAM" id="SSF103473">
    <property type="entry name" value="MFS general substrate transporter"/>
    <property type="match status" value="1"/>
</dbReference>
<evidence type="ECO:0000256" key="5">
    <source>
        <dbReference type="ARBA" id="ARBA00023136"/>
    </source>
</evidence>
<sequence>MMKREKIHSGVWALAITSFAIGLAEFIVVGILPTIAHTFDISIVLAGKLVGIYAFALAIGTPVLVLLLSQFNRKHVLIGLIITFILGNGICIFAVNFPMLLLGRIVTAIAHGSFFAFGASMVMQLVVKQQTGRAIAIMFSGLTIAMVIGVPLGSLIGYLWHWSIPFFAVILFAVMGLVAVFKYIPALTTTNHFHFKMQLDALTHYPIWLMLLLTILSFGASFSAFTFITPILVNITGFSYTIASMLLIIFGIATFIGNTLGGTLTVKLGWQKTLFYFCIALLITLTCLSMLMSYQVLMVPLLFVWGIAAFGVSPTLQTGVLTMAERYSPKSIDFSSALNISAFNLGITLGETSGSYFVAKQQLSQTPLAGIAMICGAMMCLAMIKKYS</sequence>
<feature type="transmembrane region" description="Helical" evidence="6">
    <location>
        <begin position="365"/>
        <end position="384"/>
    </location>
</feature>
<feature type="transmembrane region" description="Helical" evidence="6">
    <location>
        <begin position="101"/>
        <end position="122"/>
    </location>
</feature>
<keyword evidence="4 6" id="KW-1133">Transmembrane helix</keyword>
<evidence type="ECO:0000259" key="7">
    <source>
        <dbReference type="PROSITE" id="PS50850"/>
    </source>
</evidence>
<dbReference type="AlphaFoldDB" id="A0A1E7RCW0"/>
<evidence type="ECO:0000256" key="3">
    <source>
        <dbReference type="ARBA" id="ARBA00022692"/>
    </source>
</evidence>
<feature type="transmembrane region" description="Helical" evidence="6">
    <location>
        <begin position="134"/>
        <end position="160"/>
    </location>
</feature>
<protein>
    <submittedName>
        <fullName evidence="8">MFS transporter</fullName>
    </submittedName>
</protein>
<dbReference type="PANTHER" id="PTHR43124">
    <property type="entry name" value="PURINE EFFLUX PUMP PBUE"/>
    <property type="match status" value="1"/>
</dbReference>
<dbReference type="EMBL" id="MKKK01000013">
    <property type="protein sequence ID" value="OEY97116.1"/>
    <property type="molecule type" value="Genomic_DNA"/>
</dbReference>
<feature type="transmembrane region" description="Helical" evidence="6">
    <location>
        <begin position="166"/>
        <end position="184"/>
    </location>
</feature>
<keyword evidence="5 6" id="KW-0472">Membrane</keyword>
<feature type="transmembrane region" description="Helical" evidence="6">
    <location>
        <begin position="205"/>
        <end position="232"/>
    </location>
</feature>
<feature type="transmembrane region" description="Helical" evidence="6">
    <location>
        <begin position="336"/>
        <end position="359"/>
    </location>
</feature>
<comment type="subcellular location">
    <subcellularLocation>
        <location evidence="1">Cell membrane</location>
        <topology evidence="1">Multi-pass membrane protein</topology>
    </subcellularLocation>
</comment>
<reference evidence="8 9" key="1">
    <citation type="submission" date="2016-09" db="EMBL/GenBank/DDBJ databases">
        <authorList>
            <person name="Capua I."/>
            <person name="De Benedictis P."/>
            <person name="Joannis T."/>
            <person name="Lombin L.H."/>
            <person name="Cattoli G."/>
        </authorList>
    </citation>
    <scope>NUCLEOTIDE SEQUENCE [LARGE SCALE GENOMIC DNA]</scope>
    <source>
        <strain evidence="8 9">ANC 4671</strain>
    </source>
</reference>
<dbReference type="GO" id="GO:0005886">
    <property type="term" value="C:plasma membrane"/>
    <property type="evidence" value="ECO:0007669"/>
    <property type="project" value="UniProtKB-SubCell"/>
</dbReference>
<dbReference type="PROSITE" id="PS50850">
    <property type="entry name" value="MFS"/>
    <property type="match status" value="1"/>
</dbReference>
<dbReference type="STRING" id="1262585.BJI46_10735"/>
<feature type="transmembrane region" description="Helical" evidence="6">
    <location>
        <begin position="75"/>
        <end position="95"/>
    </location>
</feature>
<dbReference type="InterPro" id="IPR011701">
    <property type="entry name" value="MFS"/>
</dbReference>
<evidence type="ECO:0000256" key="4">
    <source>
        <dbReference type="ARBA" id="ARBA00022989"/>
    </source>
</evidence>
<feature type="transmembrane region" description="Helical" evidence="6">
    <location>
        <begin position="302"/>
        <end position="324"/>
    </location>
</feature>
<proteinExistence type="predicted"/>
<comment type="caution">
    <text evidence="8">The sequence shown here is derived from an EMBL/GenBank/DDBJ whole genome shotgun (WGS) entry which is preliminary data.</text>
</comment>
<feature type="transmembrane region" description="Helical" evidence="6">
    <location>
        <begin position="238"/>
        <end position="261"/>
    </location>
</feature>
<feature type="transmembrane region" description="Helical" evidence="6">
    <location>
        <begin position="273"/>
        <end position="296"/>
    </location>
</feature>
<dbReference type="InterPro" id="IPR050189">
    <property type="entry name" value="MFS_Efflux_Transporters"/>
</dbReference>
<feature type="transmembrane region" description="Helical" evidence="6">
    <location>
        <begin position="12"/>
        <end position="35"/>
    </location>
</feature>
<dbReference type="InterPro" id="IPR020846">
    <property type="entry name" value="MFS_dom"/>
</dbReference>
<accession>A0A1E7RCW0</accession>
<evidence type="ECO:0000256" key="1">
    <source>
        <dbReference type="ARBA" id="ARBA00004651"/>
    </source>
</evidence>
<keyword evidence="3 6" id="KW-0812">Transmembrane</keyword>
<dbReference type="PANTHER" id="PTHR43124:SF3">
    <property type="entry name" value="CHLORAMPHENICOL EFFLUX PUMP RV0191"/>
    <property type="match status" value="1"/>
</dbReference>
<dbReference type="InterPro" id="IPR036259">
    <property type="entry name" value="MFS_trans_sf"/>
</dbReference>
<keyword evidence="9" id="KW-1185">Reference proteome</keyword>
<evidence type="ECO:0000313" key="9">
    <source>
        <dbReference type="Proteomes" id="UP000185895"/>
    </source>
</evidence>
<keyword evidence="2" id="KW-1003">Cell membrane</keyword>
<dbReference type="Proteomes" id="UP000185895">
    <property type="component" value="Unassembled WGS sequence"/>
</dbReference>